<accession>A0A7Z0ACC6</accession>
<evidence type="ECO:0000313" key="2">
    <source>
        <dbReference type="Proteomes" id="UP000539111"/>
    </source>
</evidence>
<dbReference type="Gene3D" id="1.10.357.10">
    <property type="entry name" value="Tetracycline Repressor, domain 2"/>
    <property type="match status" value="1"/>
</dbReference>
<gene>
    <name evidence="1" type="ORF">BJY26_001631</name>
</gene>
<dbReference type="SUPFAM" id="SSF46689">
    <property type="entry name" value="Homeodomain-like"/>
    <property type="match status" value="1"/>
</dbReference>
<dbReference type="InterPro" id="IPR003012">
    <property type="entry name" value="Tet_transcr_reg_TetR"/>
</dbReference>
<dbReference type="EMBL" id="JACBZP010000001">
    <property type="protein sequence ID" value="NYI67325.1"/>
    <property type="molecule type" value="Genomic_DNA"/>
</dbReference>
<organism evidence="1 2">
    <name type="scientific">Spelaeicoccus albus</name>
    <dbReference type="NCBI Taxonomy" id="1280376"/>
    <lineage>
        <taxon>Bacteria</taxon>
        <taxon>Bacillati</taxon>
        <taxon>Actinomycetota</taxon>
        <taxon>Actinomycetes</taxon>
        <taxon>Micrococcales</taxon>
        <taxon>Brevibacteriaceae</taxon>
        <taxon>Spelaeicoccus</taxon>
    </lineage>
</organism>
<comment type="caution">
    <text evidence="1">The sequence shown here is derived from an EMBL/GenBank/DDBJ whole genome shotgun (WGS) entry which is preliminary data.</text>
</comment>
<dbReference type="GO" id="GO:0045892">
    <property type="term" value="P:negative regulation of DNA-templated transcription"/>
    <property type="evidence" value="ECO:0007669"/>
    <property type="project" value="InterPro"/>
</dbReference>
<dbReference type="Proteomes" id="UP000539111">
    <property type="component" value="Unassembled WGS sequence"/>
</dbReference>
<dbReference type="AlphaFoldDB" id="A0A7Z0ACC6"/>
<dbReference type="InterPro" id="IPR036271">
    <property type="entry name" value="Tet_transcr_reg_TetR-rel_C_sf"/>
</dbReference>
<evidence type="ECO:0000313" key="1">
    <source>
        <dbReference type="EMBL" id="NYI67325.1"/>
    </source>
</evidence>
<protein>
    <submittedName>
        <fullName evidence="1">AcrR family transcriptional regulator</fullName>
    </submittedName>
</protein>
<dbReference type="SUPFAM" id="SSF48498">
    <property type="entry name" value="Tetracyclin repressor-like, C-terminal domain"/>
    <property type="match status" value="1"/>
</dbReference>
<keyword evidence="2" id="KW-1185">Reference proteome</keyword>
<dbReference type="InterPro" id="IPR009057">
    <property type="entry name" value="Homeodomain-like_sf"/>
</dbReference>
<dbReference type="GO" id="GO:0046677">
    <property type="term" value="P:response to antibiotic"/>
    <property type="evidence" value="ECO:0007669"/>
    <property type="project" value="InterPro"/>
</dbReference>
<sequence>MTFGNQGGPVHEKRKVGRPAMITLDQIADAAILELDGITSTKVAERLGVGQSSLYRHITRSDDLARLAVDKALDAHQWPAKEGAWRDFLERTADAFLDFLTQYPGSCRALLELNPSPTALVNIATITAEYVVKQGLSPREANVAVNLISVICLDTVDRLDKNEQPMPDGQGKMIAAQQRKWESQANHELREDMQQLLHAKARTWMHERFDIVLDGLAGRLEKRAV</sequence>
<dbReference type="RefSeq" id="WP_237249118.1">
    <property type="nucleotide sequence ID" value="NZ_JAJTWV010000061.1"/>
</dbReference>
<name>A0A7Z0ACC6_9MICO</name>
<proteinExistence type="predicted"/>
<reference evidence="1 2" key="1">
    <citation type="submission" date="2020-07" db="EMBL/GenBank/DDBJ databases">
        <title>Sequencing the genomes of 1000 actinobacteria strains.</title>
        <authorList>
            <person name="Klenk H.-P."/>
        </authorList>
    </citation>
    <scope>NUCLEOTIDE SEQUENCE [LARGE SCALE GENOMIC DNA]</scope>
    <source>
        <strain evidence="1 2">DSM 26341</strain>
    </source>
</reference>
<dbReference type="PRINTS" id="PR00400">
    <property type="entry name" value="TETREPRESSOR"/>
</dbReference>